<dbReference type="InterPro" id="IPR029044">
    <property type="entry name" value="Nucleotide-diphossugar_trans"/>
</dbReference>
<gene>
    <name evidence="2" type="ORF">SAMN02949497_3636</name>
</gene>
<dbReference type="AlphaFoldDB" id="A0A1Y6D7G1"/>
<dbReference type="CDD" id="cd04186">
    <property type="entry name" value="GT_2_like_c"/>
    <property type="match status" value="1"/>
</dbReference>
<feature type="domain" description="Glycosyltransferase 2-like" evidence="1">
    <location>
        <begin position="363"/>
        <end position="456"/>
    </location>
</feature>
<dbReference type="PANTHER" id="PTHR43179:SF7">
    <property type="entry name" value="RHAMNOSYLTRANSFERASE WBBL"/>
    <property type="match status" value="1"/>
</dbReference>
<organism evidence="2 3">
    <name type="scientific">Methylomagnum ishizawai</name>
    <dbReference type="NCBI Taxonomy" id="1760988"/>
    <lineage>
        <taxon>Bacteria</taxon>
        <taxon>Pseudomonadati</taxon>
        <taxon>Pseudomonadota</taxon>
        <taxon>Gammaproteobacteria</taxon>
        <taxon>Methylococcales</taxon>
        <taxon>Methylococcaceae</taxon>
        <taxon>Methylomagnum</taxon>
    </lineage>
</organism>
<dbReference type="GO" id="GO:0016740">
    <property type="term" value="F:transferase activity"/>
    <property type="evidence" value="ECO:0007669"/>
    <property type="project" value="UniProtKB-KW"/>
</dbReference>
<dbReference type="STRING" id="1760988.SAMN02949497_3636"/>
<sequence length="997" mass="112968">MMREFRLDVAWYKERHPEAVLAIQSGRFQNYQEHFDQMAQDKLCSPSPYFCARYYAQQSKYLQRQPAWGIIEDYFRYGAAKCLSPHWLFDEKYFLDKVLEVRQVVETGNLVSGYQYYIRKVGNDAFLHGPSPFFNKNFYLQQLGRKPVRDSFFDFITYGNAVGVACTPLFDLEWYASRYADIKEAIGPSSEFESYFQHYMERGMKDGKIPFPDFDVEFYARNNRDVNDISDTGKQGAANALIHFIYHGISEGRNPNRFFDTKYYLEHNPQVIDEIKRYGYLGAFEHFLAIGIKENLKACAPLINMSVSEEAAKSLYEKRCQIQAASVKAGCSIIIPEFEEPRISIIIPVIDHFDFTISLLKQLELFIKSSQEALAEVIVVDNGSSDLTVEIKKYVSGIKLIRFDQPLGYPAACNSGVHAAKGKILVFLNNDIEILPGSLERVLEIFDVAQGVGAVGGKIIKLNCEIQEAGGIIWSDGSAWGYGRGDHPLSLRFKFQRDVDYCSGCFLAVESDLFRSLNGFDEQFTPGYYEETDLCARIWEAGRRVVYDPGINVFHYEYASYSKGRPSTISTALMARNRVKLVKKNHKFLSKQHRPSVANAEIASDRSQNKMPKVLLIEDFMPRKELGSGLCRSEDIVREFVEHGWWVKVWVYKKLPGIEPIDLPFCEIIYSEDDSLKGFAPFILKSPRNIDLIWLCRTHNLSGYADAISKWRIENPNGKVILDTEALASVRRWLTKELANGGTPDLSCLEESIPVSQLEKELKGHTAMIDNFVAVNQLDQKLINRIASAPIHLLGHKIAIRPMATKFEQRDGLLFCGAVHNEESPNYDSLIWFANKVFPLIKKSFPEINVKIIGYWNPKIDVPNLLRGEGFDFIGPVKNLSPYFEQAKLFIAPTRVAAGIPHKVHEAMGLGLPAVVTPILAAQLAESDSENHTTCFVAKDFSPGAFADTVVSAYTNQELWEKVRASALQGLSIRCSPSRFRGDFEKILKAIMGSANE</sequence>
<dbReference type="EMBL" id="FXAM01000001">
    <property type="protein sequence ID" value="SMF96244.1"/>
    <property type="molecule type" value="Genomic_DNA"/>
</dbReference>
<evidence type="ECO:0000259" key="1">
    <source>
        <dbReference type="Pfam" id="PF00535"/>
    </source>
</evidence>
<dbReference type="SUPFAM" id="SSF53756">
    <property type="entry name" value="UDP-Glycosyltransferase/glycogen phosphorylase"/>
    <property type="match status" value="1"/>
</dbReference>
<dbReference type="Gene3D" id="3.90.550.10">
    <property type="entry name" value="Spore Coat Polysaccharide Biosynthesis Protein SpsA, Chain A"/>
    <property type="match status" value="1"/>
</dbReference>
<dbReference type="Pfam" id="PF00535">
    <property type="entry name" value="Glycos_transf_2"/>
    <property type="match status" value="1"/>
</dbReference>
<keyword evidence="2" id="KW-0808">Transferase</keyword>
<accession>A0A1Y6D7G1</accession>
<dbReference type="PANTHER" id="PTHR43179">
    <property type="entry name" value="RHAMNOSYLTRANSFERASE WBBL"/>
    <property type="match status" value="1"/>
</dbReference>
<evidence type="ECO:0000313" key="3">
    <source>
        <dbReference type="Proteomes" id="UP000192923"/>
    </source>
</evidence>
<keyword evidence="3" id="KW-1185">Reference proteome</keyword>
<dbReference type="SUPFAM" id="SSF53448">
    <property type="entry name" value="Nucleotide-diphospho-sugar transferases"/>
    <property type="match status" value="1"/>
</dbReference>
<name>A0A1Y6D7G1_9GAMM</name>
<dbReference type="Proteomes" id="UP000192923">
    <property type="component" value="Unassembled WGS sequence"/>
</dbReference>
<proteinExistence type="predicted"/>
<reference evidence="2 3" key="1">
    <citation type="submission" date="2016-12" db="EMBL/GenBank/DDBJ databases">
        <authorList>
            <person name="Song W.-J."/>
            <person name="Kurnit D.M."/>
        </authorList>
    </citation>
    <scope>NUCLEOTIDE SEQUENCE [LARGE SCALE GENOMIC DNA]</scope>
    <source>
        <strain evidence="2 3">175</strain>
    </source>
</reference>
<protein>
    <submittedName>
        <fullName evidence="2">Glycosyltransferase, GT2 family</fullName>
    </submittedName>
</protein>
<dbReference type="InterPro" id="IPR001173">
    <property type="entry name" value="Glyco_trans_2-like"/>
</dbReference>
<evidence type="ECO:0000313" key="2">
    <source>
        <dbReference type="EMBL" id="SMF96244.1"/>
    </source>
</evidence>
<dbReference type="Pfam" id="PF13692">
    <property type="entry name" value="Glyco_trans_1_4"/>
    <property type="match status" value="1"/>
</dbReference>
<dbReference type="Gene3D" id="3.40.50.2000">
    <property type="entry name" value="Glycogen Phosphorylase B"/>
    <property type="match status" value="1"/>
</dbReference>